<name>A0A2H5XC37_9BACT</name>
<dbReference type="InterPro" id="IPR002822">
    <property type="entry name" value="Ni_insertion"/>
</dbReference>
<gene>
    <name evidence="3" type="ORF">HRbin17_01274</name>
</gene>
<dbReference type="Gene3D" id="3.10.20.300">
    <property type="entry name" value="mk0293 like domain"/>
    <property type="match status" value="1"/>
</dbReference>
<reference evidence="4" key="1">
    <citation type="submission" date="2017-09" db="EMBL/GenBank/DDBJ databases">
        <title>Metaegenomics of thermophilic ammonia-oxidizing enrichment culture.</title>
        <authorList>
            <person name="Kato S."/>
            <person name="Suzuki K."/>
        </authorList>
    </citation>
    <scope>NUCLEOTIDE SEQUENCE [LARGE SCALE GENOMIC DNA]</scope>
</reference>
<dbReference type="HAMAP" id="MF_01074">
    <property type="entry name" value="LarC"/>
    <property type="match status" value="1"/>
</dbReference>
<accession>A0A2H5XC37</accession>
<evidence type="ECO:0000313" key="3">
    <source>
        <dbReference type="EMBL" id="GBC98760.1"/>
    </source>
</evidence>
<dbReference type="GO" id="GO:0016151">
    <property type="term" value="F:nickel cation binding"/>
    <property type="evidence" value="ECO:0007669"/>
    <property type="project" value="UniProtKB-UniRule"/>
</dbReference>
<keyword evidence="2" id="KW-0456">Lyase</keyword>
<dbReference type="Gene3D" id="3.30.70.1380">
    <property type="entry name" value="Transcriptional regulatory protein pf0864 domain like"/>
    <property type="match status" value="1"/>
</dbReference>
<dbReference type="AlphaFoldDB" id="A0A2H5XC37"/>
<evidence type="ECO:0000256" key="2">
    <source>
        <dbReference type="HAMAP-Rule" id="MF_01074"/>
    </source>
</evidence>
<dbReference type="PANTHER" id="PTHR36566:SF1">
    <property type="entry name" value="PYRIDINIUM-3,5-BISTHIOCARBOXYLIC ACID MONONUCLEOTIDE NICKEL INSERTION PROTEIN"/>
    <property type="match status" value="1"/>
</dbReference>
<dbReference type="GO" id="GO:0016829">
    <property type="term" value="F:lyase activity"/>
    <property type="evidence" value="ECO:0007669"/>
    <property type="project" value="UniProtKB-UniRule"/>
</dbReference>
<organism evidence="3 4">
    <name type="scientific">Candidatus Fervidibacter japonicus</name>
    <dbReference type="NCBI Taxonomy" id="2035412"/>
    <lineage>
        <taxon>Bacteria</taxon>
        <taxon>Candidatus Fervidibacterota</taxon>
        <taxon>Candidatus Fervidibacter</taxon>
    </lineage>
</organism>
<dbReference type="Proteomes" id="UP000236173">
    <property type="component" value="Unassembled WGS sequence"/>
</dbReference>
<protein>
    <recommendedName>
        <fullName evidence="2">Putative nickel insertion protein</fullName>
    </recommendedName>
</protein>
<evidence type="ECO:0000256" key="1">
    <source>
        <dbReference type="ARBA" id="ARBA00022596"/>
    </source>
</evidence>
<evidence type="ECO:0000313" key="4">
    <source>
        <dbReference type="Proteomes" id="UP000236173"/>
    </source>
</evidence>
<sequence length="420" mass="45376">MGFARQNIARSATKMGRTQTGCKNMACVFVDCFAGISGDMFLAALIDAGAPAEALLTGLRTLPLHGWDLQIARVRKGALAATSVTVIVDHHHHHHRHLADIERLIAASQLPDPVKGQSLAVFRLLAEAEAKVHGISVDEVHFHEVGAVDSIVDIVGAVYALYLLGVQSVYASALPFSHGRVQTAHGELPVPAPATLELLRGVPTYPLNVDAELVTPTGAALLKGLAKSFGTPPPLTPQRVGYGAGKRDLPFPNVLRVILGDAPEALPLERERLMVVETNLDDMTGELAGFVMERLLEAGARDVWLTPAQMKKNRPAVILSVLCDAPALPTVLRLLLTETTTLGVRVQEMERWCLPREMWEVATPYGTVRVKVARWGDAIVNLAPEYDDCRRRAAQHGVPLKEVMVAAIVAARQRLSPAGR</sequence>
<proteinExistence type="inferred from homology"/>
<dbReference type="EMBL" id="BEHT01000015">
    <property type="protein sequence ID" value="GBC98760.1"/>
    <property type="molecule type" value="Genomic_DNA"/>
</dbReference>
<comment type="similarity">
    <text evidence="2">Belongs to the LarC family.</text>
</comment>
<comment type="caution">
    <text evidence="3">The sequence shown here is derived from an EMBL/GenBank/DDBJ whole genome shotgun (WGS) entry which is preliminary data.</text>
</comment>
<dbReference type="Pfam" id="PF01969">
    <property type="entry name" value="Ni_insertion"/>
    <property type="match status" value="1"/>
</dbReference>
<dbReference type="NCBIfam" id="TIGR00299">
    <property type="entry name" value="nickel pincer cofactor biosynthesis protein LarC"/>
    <property type="match status" value="1"/>
</dbReference>
<keyword evidence="1 2" id="KW-0533">Nickel</keyword>
<dbReference type="PANTHER" id="PTHR36566">
    <property type="entry name" value="NICKEL INSERTION PROTEIN-RELATED"/>
    <property type="match status" value="1"/>
</dbReference>